<dbReference type="InterPro" id="IPR001356">
    <property type="entry name" value="HD"/>
</dbReference>
<evidence type="ECO:0000256" key="7">
    <source>
        <dbReference type="ARBA" id="ARBA00023242"/>
    </source>
</evidence>
<feature type="region of interest" description="Disordered" evidence="11">
    <location>
        <begin position="248"/>
        <end position="267"/>
    </location>
</feature>
<evidence type="ECO:0000256" key="6">
    <source>
        <dbReference type="ARBA" id="ARBA00023163"/>
    </source>
</evidence>
<evidence type="ECO:0000256" key="11">
    <source>
        <dbReference type="SAM" id="MobiDB-lite"/>
    </source>
</evidence>
<sequence>MCPAANSSSRWCPTPEQLMILEEMYRAGTRTPNASQIQQITAHLSFYGKIEGKNVFYWFQNHKARDRQKLRRKLYKQLQQQQLAAYHHHHQQLMTTTNSTTSYNHNNNFTNNTQKNHSHFLGYNSINHQFPASASSSHFHQQLTCYNSSISAGSIPQVLQVGVDQDHAPTHQLLNYTWKVEIPADHHHHHQSRIEIKESSMMKMYDRDWMMIMDQVGPPHSPARCNKPLKTLELFPITATNLKEECTSRSSNTLHLPCSSPATNQKL</sequence>
<keyword evidence="14" id="KW-1185">Reference proteome</keyword>
<evidence type="ECO:0000256" key="4">
    <source>
        <dbReference type="ARBA" id="ARBA00023125"/>
    </source>
</evidence>
<keyword evidence="7 9" id="KW-0539">Nucleus</keyword>
<keyword evidence="4 9" id="KW-0238">DNA-binding</keyword>
<dbReference type="Pfam" id="PF00046">
    <property type="entry name" value="Homeodomain"/>
    <property type="match status" value="1"/>
</dbReference>
<evidence type="ECO:0000313" key="13">
    <source>
        <dbReference type="EMBL" id="PON62406.1"/>
    </source>
</evidence>
<dbReference type="EMBL" id="JXTB01000113">
    <property type="protein sequence ID" value="PON62406.1"/>
    <property type="molecule type" value="Genomic_DNA"/>
</dbReference>
<evidence type="ECO:0000256" key="8">
    <source>
        <dbReference type="ARBA" id="ARBA00024040"/>
    </source>
</evidence>
<comment type="subcellular location">
    <subcellularLocation>
        <location evidence="1 9 10">Nucleus</location>
    </subcellularLocation>
</comment>
<evidence type="ECO:0000259" key="12">
    <source>
        <dbReference type="PROSITE" id="PS50071"/>
    </source>
</evidence>
<keyword evidence="6" id="KW-0804">Transcription</keyword>
<dbReference type="PROSITE" id="PS50071">
    <property type="entry name" value="HOMEOBOX_2"/>
    <property type="match status" value="1"/>
</dbReference>
<evidence type="ECO:0000256" key="2">
    <source>
        <dbReference type="ARBA" id="ARBA00022473"/>
    </source>
</evidence>
<keyword evidence="3" id="KW-0805">Transcription regulation</keyword>
<dbReference type="PANTHER" id="PTHR45940:SF42">
    <property type="entry name" value="WUSCHEL-RELATED HOMEOBOX 3"/>
    <property type="match status" value="1"/>
</dbReference>
<gene>
    <name evidence="13" type="primary">PanWOX3</name>
    <name evidence="13" type="ORF">PanWU01x14_139310</name>
</gene>
<evidence type="ECO:0000256" key="5">
    <source>
        <dbReference type="ARBA" id="ARBA00023155"/>
    </source>
</evidence>
<dbReference type="InterPro" id="IPR044555">
    <property type="entry name" value="WUSCHEL-like"/>
</dbReference>
<dbReference type="GO" id="GO:0099402">
    <property type="term" value="P:plant organ development"/>
    <property type="evidence" value="ECO:0007669"/>
    <property type="project" value="InterPro"/>
</dbReference>
<dbReference type="GO" id="GO:0003700">
    <property type="term" value="F:DNA-binding transcription factor activity"/>
    <property type="evidence" value="ECO:0007669"/>
    <property type="project" value="InterPro"/>
</dbReference>
<dbReference type="STRING" id="3476.A0A2P5CN29"/>
<evidence type="ECO:0000256" key="3">
    <source>
        <dbReference type="ARBA" id="ARBA00023015"/>
    </source>
</evidence>
<dbReference type="AlphaFoldDB" id="A0A2P5CN29"/>
<dbReference type="FunFam" id="1.10.10.60:FF:000146">
    <property type="entry name" value="WUSCHEL-related homeobox 4"/>
    <property type="match status" value="1"/>
</dbReference>
<dbReference type="OrthoDB" id="1932526at2759"/>
<dbReference type="GO" id="GO:0005634">
    <property type="term" value="C:nucleus"/>
    <property type="evidence" value="ECO:0007669"/>
    <property type="project" value="UniProtKB-SubCell"/>
</dbReference>
<dbReference type="Proteomes" id="UP000237105">
    <property type="component" value="Unassembled WGS sequence"/>
</dbReference>
<organism evidence="13 14">
    <name type="scientific">Parasponia andersonii</name>
    <name type="common">Sponia andersonii</name>
    <dbReference type="NCBI Taxonomy" id="3476"/>
    <lineage>
        <taxon>Eukaryota</taxon>
        <taxon>Viridiplantae</taxon>
        <taxon>Streptophyta</taxon>
        <taxon>Embryophyta</taxon>
        <taxon>Tracheophyta</taxon>
        <taxon>Spermatophyta</taxon>
        <taxon>Magnoliopsida</taxon>
        <taxon>eudicotyledons</taxon>
        <taxon>Gunneridae</taxon>
        <taxon>Pentapetalae</taxon>
        <taxon>rosids</taxon>
        <taxon>fabids</taxon>
        <taxon>Rosales</taxon>
        <taxon>Cannabaceae</taxon>
        <taxon>Parasponia</taxon>
    </lineage>
</organism>
<dbReference type="SMART" id="SM00389">
    <property type="entry name" value="HOX"/>
    <property type="match status" value="1"/>
</dbReference>
<comment type="caution">
    <text evidence="13">The sequence shown here is derived from an EMBL/GenBank/DDBJ whole genome shotgun (WGS) entry which is preliminary data.</text>
</comment>
<dbReference type="CDD" id="cd00086">
    <property type="entry name" value="homeodomain"/>
    <property type="match status" value="1"/>
</dbReference>
<accession>A0A2P5CN29</accession>
<dbReference type="PANTHER" id="PTHR45940">
    <property type="entry name" value="WUSCHEL-RELATED HOMEOBOX 1-RELATED"/>
    <property type="match status" value="1"/>
</dbReference>
<evidence type="ECO:0000256" key="10">
    <source>
        <dbReference type="RuleBase" id="RU000682"/>
    </source>
</evidence>
<reference evidence="14" key="1">
    <citation type="submission" date="2016-06" db="EMBL/GenBank/DDBJ databases">
        <title>Parallel loss of symbiosis genes in relatives of nitrogen-fixing non-legume Parasponia.</title>
        <authorList>
            <person name="Van Velzen R."/>
            <person name="Holmer R."/>
            <person name="Bu F."/>
            <person name="Rutten L."/>
            <person name="Van Zeijl A."/>
            <person name="Liu W."/>
            <person name="Santuari L."/>
            <person name="Cao Q."/>
            <person name="Sharma T."/>
            <person name="Shen D."/>
            <person name="Roswanjaya Y."/>
            <person name="Wardhani T."/>
            <person name="Kalhor M.S."/>
            <person name="Jansen J."/>
            <person name="Van den Hoogen J."/>
            <person name="Gungor B."/>
            <person name="Hartog M."/>
            <person name="Hontelez J."/>
            <person name="Verver J."/>
            <person name="Yang W.-C."/>
            <person name="Schijlen E."/>
            <person name="Repin R."/>
            <person name="Schilthuizen M."/>
            <person name="Schranz E."/>
            <person name="Heidstra R."/>
            <person name="Miyata K."/>
            <person name="Fedorova E."/>
            <person name="Kohlen W."/>
            <person name="Bisseling T."/>
            <person name="Smit S."/>
            <person name="Geurts R."/>
        </authorList>
    </citation>
    <scope>NUCLEOTIDE SEQUENCE [LARGE SCALE GENOMIC DNA]</scope>
    <source>
        <strain evidence="14">cv. WU1-14</strain>
    </source>
</reference>
<evidence type="ECO:0000313" key="14">
    <source>
        <dbReference type="Proteomes" id="UP000237105"/>
    </source>
</evidence>
<dbReference type="SUPFAM" id="SSF46689">
    <property type="entry name" value="Homeodomain-like"/>
    <property type="match status" value="1"/>
</dbReference>
<feature type="DNA-binding region" description="Homeobox" evidence="9">
    <location>
        <begin position="6"/>
        <end position="70"/>
    </location>
</feature>
<evidence type="ECO:0000256" key="1">
    <source>
        <dbReference type="ARBA" id="ARBA00004123"/>
    </source>
</evidence>
<feature type="domain" description="Homeobox" evidence="12">
    <location>
        <begin position="4"/>
        <end position="69"/>
    </location>
</feature>
<dbReference type="InterPro" id="IPR009057">
    <property type="entry name" value="Homeodomain-like_sf"/>
</dbReference>
<keyword evidence="2" id="KW-0217">Developmental protein</keyword>
<dbReference type="GO" id="GO:0003677">
    <property type="term" value="F:DNA binding"/>
    <property type="evidence" value="ECO:0007669"/>
    <property type="project" value="UniProtKB-UniRule"/>
</dbReference>
<dbReference type="Gene3D" id="1.10.10.60">
    <property type="entry name" value="Homeodomain-like"/>
    <property type="match status" value="1"/>
</dbReference>
<proteinExistence type="inferred from homology"/>
<name>A0A2P5CN29_PARAD</name>
<evidence type="ECO:0000256" key="9">
    <source>
        <dbReference type="PROSITE-ProRule" id="PRU00108"/>
    </source>
</evidence>
<protein>
    <submittedName>
        <fullName evidence="13">Homeodomain transcription factor</fullName>
    </submittedName>
</protein>
<comment type="similarity">
    <text evidence="8">Belongs to the WUS homeobox family.</text>
</comment>
<keyword evidence="5 9" id="KW-0371">Homeobox</keyword>